<comment type="caution">
    <text evidence="7">The sequence shown here is derived from an EMBL/GenBank/DDBJ whole genome shotgun (WGS) entry which is preliminary data.</text>
</comment>
<evidence type="ECO:0000256" key="1">
    <source>
        <dbReference type="ARBA" id="ARBA00004141"/>
    </source>
</evidence>
<gene>
    <name evidence="7" type="ORF">LX83_003046</name>
</gene>
<sequence>MNALGEVLAGRLRRWQRTALPIAQAALAAGLAWLLAHDVIGHSQAFFAPIAAVVSLGISLGQRLRRVVELIVGVSLGIGVGDVLISAIGTGPWQVALAVALAMSAAVLLDGGTVIALQSASSAVLVATLLPPSSAAGLNRMVDALVGGLVGLAVAALLPANPLTVAHRQAKAVLGELTTALRGVADAVAEHDAVAAAGVLARVRSSQSTVEEFRSALQTGSEIASIAPIRWRRRHELGGYQAAAVPVDYALRNTRVLARRALAALRDGEEVPEILPDVLRRYADAVDLLRTELAVGGEPHQARAAVRDAARLATTHHLGSGGFSMRVVLAQVRSIAVDLLQATGLSRSEATAALPPLSRQQPD</sequence>
<accession>A0AAE3GDC7</accession>
<reference evidence="7" key="1">
    <citation type="submission" date="2022-06" db="EMBL/GenBank/DDBJ databases">
        <title>Genomic Encyclopedia of Archaeal and Bacterial Type Strains, Phase II (KMG-II): from individual species to whole genera.</title>
        <authorList>
            <person name="Goeker M."/>
        </authorList>
    </citation>
    <scope>NUCLEOTIDE SEQUENCE</scope>
    <source>
        <strain evidence="7">DSM 43935</strain>
    </source>
</reference>
<comment type="subcellular location">
    <subcellularLocation>
        <location evidence="1">Membrane</location>
        <topology evidence="1">Multi-pass membrane protein</topology>
    </subcellularLocation>
</comment>
<evidence type="ECO:0000259" key="6">
    <source>
        <dbReference type="Pfam" id="PF13515"/>
    </source>
</evidence>
<evidence type="ECO:0000256" key="2">
    <source>
        <dbReference type="ARBA" id="ARBA00022692"/>
    </source>
</evidence>
<proteinExistence type="predicted"/>
<protein>
    <submittedName>
        <fullName evidence="7">Uncharacterized membrane protein YgaE, UPF0421/DUF939 family</fullName>
    </submittedName>
</protein>
<name>A0AAE3GDC7_9PSEU</name>
<dbReference type="RefSeq" id="WP_253771786.1">
    <property type="nucleotide sequence ID" value="NZ_JAMTCK010000006.1"/>
</dbReference>
<feature type="transmembrane region" description="Helical" evidence="5">
    <location>
        <begin position="138"/>
        <end position="158"/>
    </location>
</feature>
<keyword evidence="8" id="KW-1185">Reference proteome</keyword>
<dbReference type="Proteomes" id="UP001206128">
    <property type="component" value="Unassembled WGS sequence"/>
</dbReference>
<dbReference type="GO" id="GO:0016020">
    <property type="term" value="C:membrane"/>
    <property type="evidence" value="ECO:0007669"/>
    <property type="project" value="UniProtKB-SubCell"/>
</dbReference>
<feature type="transmembrane region" description="Helical" evidence="5">
    <location>
        <begin position="42"/>
        <end position="60"/>
    </location>
</feature>
<feature type="domain" description="Integral membrane bound transporter" evidence="6">
    <location>
        <begin position="31"/>
        <end position="154"/>
    </location>
</feature>
<evidence type="ECO:0000313" key="7">
    <source>
        <dbReference type="EMBL" id="MCP2166187.1"/>
    </source>
</evidence>
<feature type="transmembrane region" description="Helical" evidence="5">
    <location>
        <begin position="67"/>
        <end position="89"/>
    </location>
</feature>
<organism evidence="7 8">
    <name type="scientific">Goodfellowiella coeruleoviolacea</name>
    <dbReference type="NCBI Taxonomy" id="334858"/>
    <lineage>
        <taxon>Bacteria</taxon>
        <taxon>Bacillati</taxon>
        <taxon>Actinomycetota</taxon>
        <taxon>Actinomycetes</taxon>
        <taxon>Pseudonocardiales</taxon>
        <taxon>Pseudonocardiaceae</taxon>
        <taxon>Goodfellowiella</taxon>
    </lineage>
</organism>
<keyword evidence="4 5" id="KW-0472">Membrane</keyword>
<evidence type="ECO:0000256" key="5">
    <source>
        <dbReference type="SAM" id="Phobius"/>
    </source>
</evidence>
<evidence type="ECO:0000313" key="8">
    <source>
        <dbReference type="Proteomes" id="UP001206128"/>
    </source>
</evidence>
<dbReference type="AlphaFoldDB" id="A0AAE3GDC7"/>
<dbReference type="Pfam" id="PF13515">
    <property type="entry name" value="FUSC_2"/>
    <property type="match status" value="1"/>
</dbReference>
<dbReference type="EMBL" id="JAMTCK010000006">
    <property type="protein sequence ID" value="MCP2166187.1"/>
    <property type="molecule type" value="Genomic_DNA"/>
</dbReference>
<dbReference type="InterPro" id="IPR049453">
    <property type="entry name" value="Memb_transporter_dom"/>
</dbReference>
<evidence type="ECO:0000256" key="4">
    <source>
        <dbReference type="ARBA" id="ARBA00023136"/>
    </source>
</evidence>
<feature type="transmembrane region" description="Helical" evidence="5">
    <location>
        <begin position="95"/>
        <end position="117"/>
    </location>
</feature>
<keyword evidence="3 5" id="KW-1133">Transmembrane helix</keyword>
<keyword evidence="2 5" id="KW-0812">Transmembrane</keyword>
<evidence type="ECO:0000256" key="3">
    <source>
        <dbReference type="ARBA" id="ARBA00022989"/>
    </source>
</evidence>